<accession>A0A0F9JRB6</accession>
<dbReference type="InterPro" id="IPR024934">
    <property type="entry name" value="Rubredoxin-like_dom"/>
</dbReference>
<dbReference type="SUPFAM" id="SSF47240">
    <property type="entry name" value="Ferritin-like"/>
    <property type="match status" value="1"/>
</dbReference>
<dbReference type="PROSITE" id="PS50905">
    <property type="entry name" value="FERRITIN_LIKE"/>
    <property type="match status" value="1"/>
</dbReference>
<evidence type="ECO:0000256" key="3">
    <source>
        <dbReference type="ARBA" id="ARBA00022723"/>
    </source>
</evidence>
<feature type="domain" description="Ferritin-like diiron" evidence="7">
    <location>
        <begin position="1"/>
        <end position="149"/>
    </location>
</feature>
<evidence type="ECO:0000259" key="6">
    <source>
        <dbReference type="PROSITE" id="PS50903"/>
    </source>
</evidence>
<dbReference type="InterPro" id="IPR009040">
    <property type="entry name" value="Ferritin-like_diiron"/>
</dbReference>
<dbReference type="Gene3D" id="2.20.28.10">
    <property type="match status" value="1"/>
</dbReference>
<dbReference type="PANTHER" id="PTHR43865:SF1">
    <property type="entry name" value="RUBRERYTHRIN-RELATED"/>
    <property type="match status" value="1"/>
</dbReference>
<reference evidence="8" key="1">
    <citation type="journal article" date="2015" name="Nature">
        <title>Complex archaea that bridge the gap between prokaryotes and eukaryotes.</title>
        <authorList>
            <person name="Spang A."/>
            <person name="Saw J.H."/>
            <person name="Jorgensen S.L."/>
            <person name="Zaremba-Niedzwiedzka K."/>
            <person name="Martijn J."/>
            <person name="Lind A.E."/>
            <person name="van Eijk R."/>
            <person name="Schleper C."/>
            <person name="Guy L."/>
            <person name="Ettema T.J."/>
        </authorList>
    </citation>
    <scope>NUCLEOTIDE SEQUENCE</scope>
</reference>
<dbReference type="CDD" id="cd01041">
    <property type="entry name" value="Rubrerythrin"/>
    <property type="match status" value="1"/>
</dbReference>
<dbReference type="GO" id="GO:0016491">
    <property type="term" value="F:oxidoreductase activity"/>
    <property type="evidence" value="ECO:0007669"/>
    <property type="project" value="InterPro"/>
</dbReference>
<keyword evidence="2" id="KW-0813">Transport</keyword>
<dbReference type="InterPro" id="IPR012347">
    <property type="entry name" value="Ferritin-like"/>
</dbReference>
<organism evidence="8">
    <name type="scientific">marine sediment metagenome</name>
    <dbReference type="NCBI Taxonomy" id="412755"/>
    <lineage>
        <taxon>unclassified sequences</taxon>
        <taxon>metagenomes</taxon>
        <taxon>ecological metagenomes</taxon>
    </lineage>
</organism>
<keyword evidence="4" id="KW-0249">Electron transport</keyword>
<evidence type="ECO:0008006" key="9">
    <source>
        <dbReference type="Google" id="ProtNLM"/>
    </source>
</evidence>
<proteinExistence type="predicted"/>
<comment type="caution">
    <text evidence="8">The sequence shown here is derived from an EMBL/GenBank/DDBJ whole genome shotgun (WGS) entry which is preliminary data.</text>
</comment>
<evidence type="ECO:0000256" key="1">
    <source>
        <dbReference type="ARBA" id="ARBA00001965"/>
    </source>
</evidence>
<dbReference type="Gene3D" id="1.20.1260.10">
    <property type="match status" value="1"/>
</dbReference>
<name>A0A0F9JRB6_9ZZZZ</name>
<keyword evidence="5" id="KW-0408">Iron</keyword>
<evidence type="ECO:0000256" key="2">
    <source>
        <dbReference type="ARBA" id="ARBA00022448"/>
    </source>
</evidence>
<dbReference type="PROSITE" id="PS50903">
    <property type="entry name" value="RUBREDOXIN_LIKE"/>
    <property type="match status" value="1"/>
</dbReference>
<dbReference type="PANTHER" id="PTHR43865">
    <property type="entry name" value="RUBRERYTHRIN-RELATED"/>
    <property type="match status" value="1"/>
</dbReference>
<dbReference type="Pfam" id="PF02915">
    <property type="entry name" value="Rubrerythrin"/>
    <property type="match status" value="1"/>
</dbReference>
<dbReference type="InterPro" id="IPR052364">
    <property type="entry name" value="Rubrerythrin"/>
</dbReference>
<evidence type="ECO:0000256" key="4">
    <source>
        <dbReference type="ARBA" id="ARBA00022982"/>
    </source>
</evidence>
<dbReference type="InterPro" id="IPR003251">
    <property type="entry name" value="Rr_diiron-bd_dom"/>
</dbReference>
<feature type="domain" description="Rubredoxin-like" evidence="6">
    <location>
        <begin position="156"/>
        <end position="192"/>
    </location>
</feature>
<dbReference type="SUPFAM" id="SSF57802">
    <property type="entry name" value="Rubredoxin-like"/>
    <property type="match status" value="1"/>
</dbReference>
<evidence type="ECO:0000259" key="7">
    <source>
        <dbReference type="PROSITE" id="PS50905"/>
    </source>
</evidence>
<dbReference type="InterPro" id="IPR048574">
    <property type="entry name" value="RUBY_RBDX"/>
</dbReference>
<dbReference type="GO" id="GO:0005506">
    <property type="term" value="F:iron ion binding"/>
    <property type="evidence" value="ECO:0007669"/>
    <property type="project" value="InterPro"/>
</dbReference>
<dbReference type="EMBL" id="LAZR01010805">
    <property type="protein sequence ID" value="KKM64966.1"/>
    <property type="molecule type" value="Genomic_DNA"/>
</dbReference>
<evidence type="ECO:0000256" key="5">
    <source>
        <dbReference type="ARBA" id="ARBA00023004"/>
    </source>
</evidence>
<dbReference type="Pfam" id="PF21349">
    <property type="entry name" value="RUBY_RBDX"/>
    <property type="match status" value="1"/>
</dbReference>
<comment type="cofactor">
    <cofactor evidence="1">
        <name>Fe(3+)</name>
        <dbReference type="ChEBI" id="CHEBI:29034"/>
    </cofactor>
</comment>
<evidence type="ECO:0000313" key="8">
    <source>
        <dbReference type="EMBL" id="KKM64966.1"/>
    </source>
</evidence>
<sequence>MKETAKKLFTAYVGESQARNRYTFFSKVAKKEGYGLISTIFLETANQEKEHGSWFYKMLQVVKKEEHFDEMKVLPEADFPTTHGTTVENLKSAIAGENMEWQTLYPDIAETADKEKYPNIAKRVQAIMVAEKHHSERYGKLLKLVDDYAFFKRGNKIVWVCMECGYEVEVDQLPQGFVCPSCSQPRAYYRKKCEEF</sequence>
<dbReference type="NCBIfam" id="NF045767">
    <property type="entry name" value="RuberyRbr"/>
    <property type="match status" value="1"/>
</dbReference>
<protein>
    <recommendedName>
        <fullName evidence="9">Ferritin-like diiron domain-containing protein</fullName>
    </recommendedName>
</protein>
<dbReference type="InterPro" id="IPR009078">
    <property type="entry name" value="Ferritin-like_SF"/>
</dbReference>
<gene>
    <name evidence="8" type="ORF">LCGC14_1496050</name>
</gene>
<dbReference type="AlphaFoldDB" id="A0A0F9JRB6"/>
<keyword evidence="3" id="KW-0479">Metal-binding</keyword>